<dbReference type="AlphaFoldDB" id="A0A8H4F8G2"/>
<name>A0A8H4F8G2_MUCCL</name>
<proteinExistence type="predicted"/>
<reference evidence="1 2" key="1">
    <citation type="submission" date="2019-09" db="EMBL/GenBank/DDBJ databases">
        <authorList>
            <consortium name="DOE Joint Genome Institute"/>
            <person name="Mondo S.J."/>
            <person name="Navarro-Mendoza M.I."/>
            <person name="Perez-Arques C."/>
            <person name="Panchal S."/>
            <person name="Nicolas F.E."/>
            <person name="Ganguly P."/>
            <person name="Pangilinan J."/>
            <person name="Grigoriev I."/>
            <person name="Heitman J."/>
            <person name="Sanya K."/>
            <person name="Garre V."/>
        </authorList>
    </citation>
    <scope>NUCLEOTIDE SEQUENCE [LARGE SCALE GENOMIC DNA]</scope>
    <source>
        <strain evidence="1 2">MU402</strain>
    </source>
</reference>
<gene>
    <name evidence="1" type="ORF">FB192DRAFT_1295858</name>
</gene>
<accession>A0A8H4F8G2</accession>
<protein>
    <submittedName>
        <fullName evidence="1">Uncharacterized protein</fullName>
    </submittedName>
</protein>
<comment type="caution">
    <text evidence="1">The sequence shown here is derived from an EMBL/GenBank/DDBJ whole genome shotgun (WGS) entry which is preliminary data.</text>
</comment>
<dbReference type="EMBL" id="JAAECE010000001">
    <property type="protein sequence ID" value="KAF1807243.1"/>
    <property type="molecule type" value="Genomic_DNA"/>
</dbReference>
<dbReference type="Proteomes" id="UP000469890">
    <property type="component" value="Unassembled WGS sequence"/>
</dbReference>
<organism evidence="1 2">
    <name type="scientific">Mucor circinelloides f. lusitanicus</name>
    <name type="common">Mucor racemosus var. lusitanicus</name>
    <dbReference type="NCBI Taxonomy" id="29924"/>
    <lineage>
        <taxon>Eukaryota</taxon>
        <taxon>Fungi</taxon>
        <taxon>Fungi incertae sedis</taxon>
        <taxon>Mucoromycota</taxon>
        <taxon>Mucoromycotina</taxon>
        <taxon>Mucoromycetes</taxon>
        <taxon>Mucorales</taxon>
        <taxon>Mucorineae</taxon>
        <taxon>Mucoraceae</taxon>
        <taxon>Mucor</taxon>
    </lineage>
</organism>
<evidence type="ECO:0000313" key="1">
    <source>
        <dbReference type="EMBL" id="KAF1807243.1"/>
    </source>
</evidence>
<sequence>MVPKEMFRWSVLNLIIHSLNTLQRSLSHVSEMHKKDLLYYYIIDLVTSSKKQSIHKALNVAQFKDFGESHRSEFVKLKDIASYTKRIMKLYKASSSKQALKETKKAINLLTNRTLQAERLAVHKIIF</sequence>
<evidence type="ECO:0000313" key="2">
    <source>
        <dbReference type="Proteomes" id="UP000469890"/>
    </source>
</evidence>